<evidence type="ECO:0000313" key="4">
    <source>
        <dbReference type="Proteomes" id="UP001144280"/>
    </source>
</evidence>
<dbReference type="InterPro" id="IPR012338">
    <property type="entry name" value="Beta-lactam/transpept-like"/>
</dbReference>
<proteinExistence type="predicted"/>
<evidence type="ECO:0000259" key="2">
    <source>
        <dbReference type="Pfam" id="PF00144"/>
    </source>
</evidence>
<name>A0ABQ5R6C4_9ACTN</name>
<organism evidence="3 4">
    <name type="scientific">Phytohabitans aurantiacus</name>
    <dbReference type="NCBI Taxonomy" id="3016789"/>
    <lineage>
        <taxon>Bacteria</taxon>
        <taxon>Bacillati</taxon>
        <taxon>Actinomycetota</taxon>
        <taxon>Actinomycetes</taxon>
        <taxon>Micromonosporales</taxon>
        <taxon>Micromonosporaceae</taxon>
    </lineage>
</organism>
<feature type="domain" description="Beta-lactamase-related" evidence="2">
    <location>
        <begin position="68"/>
        <end position="396"/>
    </location>
</feature>
<accession>A0ABQ5R6C4</accession>
<dbReference type="InterPro" id="IPR001466">
    <property type="entry name" value="Beta-lactam-related"/>
</dbReference>
<dbReference type="EMBL" id="BSDI01000058">
    <property type="protein sequence ID" value="GLI02311.1"/>
    <property type="molecule type" value="Genomic_DNA"/>
</dbReference>
<sequence length="419" mass="44298">MTITLAKHAGVLHRDMESLLSRRSALGVLGVAPVVASGVFAGATPVRAEGTAAGSDRVPRDLRPGGAFDRRLSQLAAEGRLSGTVLLAHKGKTVLERAYGMANARTSVRNGPDTAFALASVAKLFTAIAVSQLAERGQVDFGQTIGAYLDGFPASVAGSVTVHHLLTHTSGMGNFQDSEEFRANVASWTSGAAMLDGIMGVVRETELRFAPGTRHDYSNSGFVTLGAIVQAVSGQPFYDYIREHVFAAAGMTRTDYYTLPQRLTDDRIARPYALLSTGERVDTLERPDLFWAGFIGEPAGDAFASARDMARFARALTGNRLLGPAYTTLAVTGKHPLPRNPGTPPGAIPPHQAYGPIASITRGQRIIGHGGGSPGAATSIDMYLDTGWVVVILSNHGDITVNPPVSQVLMQEARRLIIG</sequence>
<dbReference type="SUPFAM" id="SSF56601">
    <property type="entry name" value="beta-lactamase/transpeptidase-like"/>
    <property type="match status" value="1"/>
</dbReference>
<dbReference type="GO" id="GO:0016787">
    <property type="term" value="F:hydrolase activity"/>
    <property type="evidence" value="ECO:0007669"/>
    <property type="project" value="UniProtKB-KW"/>
</dbReference>
<evidence type="ECO:0000313" key="3">
    <source>
        <dbReference type="EMBL" id="GLI02311.1"/>
    </source>
</evidence>
<dbReference type="InterPro" id="IPR050789">
    <property type="entry name" value="Diverse_Enzym_Activities"/>
</dbReference>
<evidence type="ECO:0000256" key="1">
    <source>
        <dbReference type="ARBA" id="ARBA00022801"/>
    </source>
</evidence>
<dbReference type="PANTHER" id="PTHR43283">
    <property type="entry name" value="BETA-LACTAMASE-RELATED"/>
    <property type="match status" value="1"/>
</dbReference>
<comment type="caution">
    <text evidence="3">The sequence shown here is derived from an EMBL/GenBank/DDBJ whole genome shotgun (WGS) entry which is preliminary data.</text>
</comment>
<gene>
    <name evidence="3" type="ORF">Pa4123_75890</name>
</gene>
<dbReference type="Gene3D" id="3.40.710.10">
    <property type="entry name" value="DD-peptidase/beta-lactamase superfamily"/>
    <property type="match status" value="1"/>
</dbReference>
<keyword evidence="4" id="KW-1185">Reference proteome</keyword>
<keyword evidence="1 3" id="KW-0378">Hydrolase</keyword>
<reference evidence="3" key="1">
    <citation type="submission" date="2022-12" db="EMBL/GenBank/DDBJ databases">
        <title>New Phytohabitans aurantiacus sp. RD004123 nov., an actinomycete isolated from soil.</title>
        <authorList>
            <person name="Triningsih D.W."/>
            <person name="Harunari E."/>
            <person name="Igarashi Y."/>
        </authorList>
    </citation>
    <scope>NUCLEOTIDE SEQUENCE</scope>
    <source>
        <strain evidence="3">RD004123</strain>
    </source>
</reference>
<dbReference type="PANTHER" id="PTHR43283:SF11">
    <property type="entry name" value="BETA-LACTAMASE-RELATED DOMAIN-CONTAINING PROTEIN"/>
    <property type="match status" value="1"/>
</dbReference>
<dbReference type="Pfam" id="PF00144">
    <property type="entry name" value="Beta-lactamase"/>
    <property type="match status" value="1"/>
</dbReference>
<protein>
    <submittedName>
        <fullName evidence="3">Serine hydrolase</fullName>
    </submittedName>
</protein>
<dbReference type="Proteomes" id="UP001144280">
    <property type="component" value="Unassembled WGS sequence"/>
</dbReference>